<evidence type="ECO:0000313" key="1">
    <source>
        <dbReference type="EMBL" id="MCU6761839.1"/>
    </source>
</evidence>
<dbReference type="RefSeq" id="WP_158424620.1">
    <property type="nucleotide sequence ID" value="NZ_JAOQJQ010000002.1"/>
</dbReference>
<sequence length="474" mass="53946">MITNVCKTGRKLPIALFITGSLTKKNRIYSHEEFESLQNMEKKMFSVYDNHEESESRKLEEGCGIPLQRFLDDTGAGSIDEISIRSIDGFESVVPEMRSRRYFFPGLSEGKEEGKEERSPLISFYKNGQPVKFYPHPTMMFGQQGLNEQNKDYFAKGMRSAVIGGRDRIFWVKGDALACNRYFSADQLFGLVQDDIYEAELLEITDEHGEKRTVPAVKVPERFWTEEIQILDSEAPLRLQGTDGLKEFDRDNLYIFLGDEALKCAGAWDGNVCVEMLEGILAGEQKAAGKSSRLLMGETPKEQSDFFIRVYQPDGESAVYYYSLNELMERFDSLITEDAFEYYNHNMDGGKGGIRKVTGRGWPVVKLLLGLPEISGLEMIEDGSITYRIFTKDTYKEKTAADGDELTAYAFMLAWEQDQRTMTGMEKGDTSKWNDKELHFENINGNTPYRIYCKKTSANPAVYKNACGIEIQII</sequence>
<organism evidence="1 2">
    <name type="scientific">Brotonthovivens ammoniilytica</name>
    <dbReference type="NCBI Taxonomy" id="2981725"/>
    <lineage>
        <taxon>Bacteria</taxon>
        <taxon>Bacillati</taxon>
        <taxon>Bacillota</taxon>
        <taxon>Clostridia</taxon>
        <taxon>Lachnospirales</taxon>
        <taxon>Lachnospiraceae</taxon>
        <taxon>Brotonthovivens</taxon>
    </lineage>
</organism>
<gene>
    <name evidence="1" type="ORF">OCV88_05725</name>
</gene>
<evidence type="ECO:0000313" key="2">
    <source>
        <dbReference type="Proteomes" id="UP001652442"/>
    </source>
</evidence>
<protein>
    <submittedName>
        <fullName evidence="1">Uncharacterized protein</fullName>
    </submittedName>
</protein>
<dbReference type="EMBL" id="JAOQJQ010000002">
    <property type="protein sequence ID" value="MCU6761839.1"/>
    <property type="molecule type" value="Genomic_DNA"/>
</dbReference>
<keyword evidence="2" id="KW-1185">Reference proteome</keyword>
<accession>A0ABT2TI00</accession>
<name>A0ABT2TI00_9FIRM</name>
<reference evidence="1 2" key="1">
    <citation type="journal article" date="2021" name="ISME Commun">
        <title>Automated analysis of genomic sequences facilitates high-throughput and comprehensive description of bacteria.</title>
        <authorList>
            <person name="Hitch T.C.A."/>
        </authorList>
    </citation>
    <scope>NUCLEOTIDE SEQUENCE [LARGE SCALE GENOMIC DNA]</scope>
    <source>
        <strain evidence="1 2">Sanger_109</strain>
    </source>
</reference>
<comment type="caution">
    <text evidence="1">The sequence shown here is derived from an EMBL/GenBank/DDBJ whole genome shotgun (WGS) entry which is preliminary data.</text>
</comment>
<dbReference type="Proteomes" id="UP001652442">
    <property type="component" value="Unassembled WGS sequence"/>
</dbReference>
<proteinExistence type="predicted"/>